<evidence type="ECO:0000256" key="2">
    <source>
        <dbReference type="ARBA" id="ARBA00023125"/>
    </source>
</evidence>
<dbReference type="SMART" id="SM00342">
    <property type="entry name" value="HTH_ARAC"/>
    <property type="match status" value="1"/>
</dbReference>
<evidence type="ECO:0000256" key="3">
    <source>
        <dbReference type="ARBA" id="ARBA00023163"/>
    </source>
</evidence>
<accession>A0A1T4UDP1</accession>
<dbReference type="Gene3D" id="1.10.10.60">
    <property type="entry name" value="Homeodomain-like"/>
    <property type="match status" value="2"/>
</dbReference>
<dbReference type="GO" id="GO:0003700">
    <property type="term" value="F:DNA-binding transcription factor activity"/>
    <property type="evidence" value="ECO:0007669"/>
    <property type="project" value="InterPro"/>
</dbReference>
<dbReference type="OrthoDB" id="34150at2"/>
<evidence type="ECO:0000313" key="6">
    <source>
        <dbReference type="Proteomes" id="UP000190162"/>
    </source>
</evidence>
<organism evidence="5 6">
    <name type="scientific">Enterovibrio nigricans DSM 22720</name>
    <dbReference type="NCBI Taxonomy" id="1121868"/>
    <lineage>
        <taxon>Bacteria</taxon>
        <taxon>Pseudomonadati</taxon>
        <taxon>Pseudomonadota</taxon>
        <taxon>Gammaproteobacteria</taxon>
        <taxon>Vibrionales</taxon>
        <taxon>Vibrionaceae</taxon>
        <taxon>Enterovibrio</taxon>
    </lineage>
</organism>
<dbReference type="PROSITE" id="PS01124">
    <property type="entry name" value="HTH_ARAC_FAMILY_2"/>
    <property type="match status" value="1"/>
</dbReference>
<proteinExistence type="predicted"/>
<dbReference type="PRINTS" id="PR00032">
    <property type="entry name" value="HTHARAC"/>
</dbReference>
<keyword evidence="6" id="KW-1185">Reference proteome</keyword>
<keyword evidence="3" id="KW-0804">Transcription</keyword>
<keyword evidence="1" id="KW-0805">Transcription regulation</keyword>
<dbReference type="RefSeq" id="WP_078751876.1">
    <property type="nucleotide sequence ID" value="NZ_FUXU01000013.1"/>
</dbReference>
<dbReference type="PANTHER" id="PTHR43436">
    <property type="entry name" value="ARAC-FAMILY TRANSCRIPTIONAL REGULATOR"/>
    <property type="match status" value="1"/>
</dbReference>
<dbReference type="GO" id="GO:0043565">
    <property type="term" value="F:sequence-specific DNA binding"/>
    <property type="evidence" value="ECO:0007669"/>
    <property type="project" value="InterPro"/>
</dbReference>
<dbReference type="PROSITE" id="PS00041">
    <property type="entry name" value="HTH_ARAC_FAMILY_1"/>
    <property type="match status" value="1"/>
</dbReference>
<reference evidence="6" key="1">
    <citation type="submission" date="2017-02" db="EMBL/GenBank/DDBJ databases">
        <authorList>
            <person name="Varghese N."/>
            <person name="Submissions S."/>
        </authorList>
    </citation>
    <scope>NUCLEOTIDE SEQUENCE [LARGE SCALE GENOMIC DNA]</scope>
    <source>
        <strain evidence="6">DSM 22720</strain>
    </source>
</reference>
<evidence type="ECO:0000259" key="4">
    <source>
        <dbReference type="PROSITE" id="PS01124"/>
    </source>
</evidence>
<dbReference type="SUPFAM" id="SSF46689">
    <property type="entry name" value="Homeodomain-like"/>
    <property type="match status" value="2"/>
</dbReference>
<dbReference type="InterPro" id="IPR018060">
    <property type="entry name" value="HTH_AraC"/>
</dbReference>
<dbReference type="InterPro" id="IPR020449">
    <property type="entry name" value="Tscrpt_reg_AraC-type_HTH"/>
</dbReference>
<dbReference type="InterPro" id="IPR009057">
    <property type="entry name" value="Homeodomain-like_sf"/>
</dbReference>
<feature type="domain" description="HTH araC/xylS-type" evidence="4">
    <location>
        <begin position="193"/>
        <end position="290"/>
    </location>
</feature>
<dbReference type="InterPro" id="IPR009594">
    <property type="entry name" value="Tscrpt_reg_HTH_AraC_N"/>
</dbReference>
<name>A0A1T4UDP1_9GAMM</name>
<sequence>MSIDQTLVDKVFDLAHSDGVTTTPVSALNVYVSSHDIPLMPIVLQPAICFVLQGKKKVIAGRANYEYSPNTYLINSVIRPVEASMFDVHEERPYVGLSLGIDQHVVGQLMMEMNRWDHESTYVEQTTLTQSTPLTMPITKALDRLVSILSSPMDCDIMASSICRDLYYQVLKGPCGGLLRNSVSHHAGANRIAPVVHYIEKHFERNISIEEIASVAGMSVSSLHEHFKQITSVSPMQYVKSLRLHKARSMLSQGYQVSEVCFGVGYSSPSQFSREFKRYFGIAPSEAKSNAATMG</sequence>
<dbReference type="InterPro" id="IPR018062">
    <property type="entry name" value="HTH_AraC-typ_CS"/>
</dbReference>
<evidence type="ECO:0000256" key="1">
    <source>
        <dbReference type="ARBA" id="ARBA00023015"/>
    </source>
</evidence>
<evidence type="ECO:0000313" key="5">
    <source>
        <dbReference type="EMBL" id="SKA50726.1"/>
    </source>
</evidence>
<keyword evidence="2 5" id="KW-0238">DNA-binding</keyword>
<dbReference type="Pfam" id="PF12833">
    <property type="entry name" value="HTH_18"/>
    <property type="match status" value="1"/>
</dbReference>
<dbReference type="Proteomes" id="UP000190162">
    <property type="component" value="Unassembled WGS sequence"/>
</dbReference>
<gene>
    <name evidence="5" type="ORF">SAMN02745132_01454</name>
</gene>
<dbReference type="AlphaFoldDB" id="A0A1T4UDP1"/>
<dbReference type="Pfam" id="PF06719">
    <property type="entry name" value="AraC_N"/>
    <property type="match status" value="1"/>
</dbReference>
<protein>
    <submittedName>
        <fullName evidence="5">AraC-type DNA-binding protein</fullName>
    </submittedName>
</protein>
<dbReference type="PANTHER" id="PTHR43436:SF1">
    <property type="entry name" value="TRANSCRIPTIONAL REGULATORY PROTEIN"/>
    <property type="match status" value="1"/>
</dbReference>
<dbReference type="EMBL" id="FUXU01000013">
    <property type="protein sequence ID" value="SKA50726.1"/>
    <property type="molecule type" value="Genomic_DNA"/>
</dbReference>